<feature type="domain" description="Fibronectin type-III" evidence="4">
    <location>
        <begin position="130"/>
        <end position="230"/>
    </location>
</feature>
<comment type="caution">
    <text evidence="5">The sequence shown here is derived from an EMBL/GenBank/DDBJ whole genome shotgun (WGS) entry which is preliminary data.</text>
</comment>
<dbReference type="RefSeq" id="WP_318600496.1">
    <property type="nucleotide sequence ID" value="NZ_JAWSTH010000115.1"/>
</dbReference>
<keyword evidence="1" id="KW-0378">Hydrolase</keyword>
<dbReference type="PROSITE" id="PS50853">
    <property type="entry name" value="FN3"/>
    <property type="match status" value="2"/>
</dbReference>
<feature type="domain" description="Fibronectin type-III" evidence="4">
    <location>
        <begin position="29"/>
        <end position="128"/>
    </location>
</feature>
<evidence type="ECO:0000256" key="2">
    <source>
        <dbReference type="SAM" id="MobiDB-lite"/>
    </source>
</evidence>
<feature type="chain" id="PRO_5047534111" evidence="3">
    <location>
        <begin position="28"/>
        <end position="335"/>
    </location>
</feature>
<protein>
    <submittedName>
        <fullName evidence="5">Fibronectin type III domain-containing protein</fullName>
    </submittedName>
</protein>
<feature type="compositionally biased region" description="Polar residues" evidence="2">
    <location>
        <begin position="64"/>
        <end position="86"/>
    </location>
</feature>
<feature type="signal peptide" evidence="3">
    <location>
        <begin position="1"/>
        <end position="27"/>
    </location>
</feature>
<dbReference type="Gene3D" id="2.60.40.10">
    <property type="entry name" value="Immunoglobulins"/>
    <property type="match status" value="1"/>
</dbReference>
<keyword evidence="1" id="KW-0326">Glycosidase</keyword>
<dbReference type="CDD" id="cd00063">
    <property type="entry name" value="FN3"/>
    <property type="match status" value="1"/>
</dbReference>
<proteinExistence type="predicted"/>
<evidence type="ECO:0000313" key="5">
    <source>
        <dbReference type="EMBL" id="MDW5598028.1"/>
    </source>
</evidence>
<dbReference type="EMBL" id="JAWSTH010000115">
    <property type="protein sequence ID" value="MDW5598028.1"/>
    <property type="molecule type" value="Genomic_DNA"/>
</dbReference>
<accession>A0ABU4HXI7</accession>
<dbReference type="InterPro" id="IPR036116">
    <property type="entry name" value="FN3_sf"/>
</dbReference>
<evidence type="ECO:0000313" key="6">
    <source>
        <dbReference type="Proteomes" id="UP001284601"/>
    </source>
</evidence>
<evidence type="ECO:0000256" key="3">
    <source>
        <dbReference type="SAM" id="SignalP"/>
    </source>
</evidence>
<evidence type="ECO:0000256" key="1">
    <source>
        <dbReference type="ARBA" id="ARBA00023295"/>
    </source>
</evidence>
<evidence type="ECO:0000259" key="4">
    <source>
        <dbReference type="PROSITE" id="PS50853"/>
    </source>
</evidence>
<keyword evidence="6" id="KW-1185">Reference proteome</keyword>
<organism evidence="5 6">
    <name type="scientific">Conexibacter stalactiti</name>
    <dbReference type="NCBI Taxonomy" id="1940611"/>
    <lineage>
        <taxon>Bacteria</taxon>
        <taxon>Bacillati</taxon>
        <taxon>Actinomycetota</taxon>
        <taxon>Thermoleophilia</taxon>
        <taxon>Solirubrobacterales</taxon>
        <taxon>Conexibacteraceae</taxon>
        <taxon>Conexibacter</taxon>
    </lineage>
</organism>
<keyword evidence="3" id="KW-0732">Signal</keyword>
<dbReference type="InterPro" id="IPR003961">
    <property type="entry name" value="FN3_dom"/>
</dbReference>
<dbReference type="InterPro" id="IPR013783">
    <property type="entry name" value="Ig-like_fold"/>
</dbReference>
<reference evidence="6" key="1">
    <citation type="submission" date="2023-07" db="EMBL/GenBank/DDBJ databases">
        <title>Conexibacter stalactiti sp. nov., isolated from stalactites in a lava cave and emended description of the genus Conexibacter.</title>
        <authorList>
            <person name="Lee S.D."/>
        </authorList>
    </citation>
    <scope>NUCLEOTIDE SEQUENCE [LARGE SCALE GENOMIC DNA]</scope>
    <source>
        <strain evidence="6">KCTC 39840</strain>
    </source>
</reference>
<dbReference type="SUPFAM" id="SSF49265">
    <property type="entry name" value="Fibronectin type III"/>
    <property type="match status" value="1"/>
</dbReference>
<feature type="region of interest" description="Disordered" evidence="2">
    <location>
        <begin position="64"/>
        <end position="87"/>
    </location>
</feature>
<sequence length="335" mass="34949">MSTKRRLTAAACAAFALAAVTATTASAASPTASTQAAASVGQTAVTLRGAVDPNGSATTYAFQWGSNPSYGQQTPNRSAGSGTSGREVSFRLRGLTPGTTYHYRIVATNADGTTVGSDRSVRTDLPPATAPTILSTAPFSPYANSVTLTALVNPGGAAATYRFQFGTTNTYGAETFAASIPAGVQPVAVRIPLNGLQERTTYHFRAVVSNRRGTVVGPDVTFTTGPFAPAMIGARTRPGKQRRSHPYFVTTGVLRLPAGVGVADGCTGIVGVRFTNGSRTVASRRVRLDPGHCSYSLRVRAVPPAGKSKLRVRVRFYGNSILSPQDARSYLVSLK</sequence>
<dbReference type="Proteomes" id="UP001284601">
    <property type="component" value="Unassembled WGS sequence"/>
</dbReference>
<name>A0ABU4HXI7_9ACTN</name>
<gene>
    <name evidence="5" type="ORF">R7226_26975</name>
</gene>